<feature type="repeat" description="TPR" evidence="1">
    <location>
        <begin position="471"/>
        <end position="504"/>
    </location>
</feature>
<dbReference type="PROSITE" id="PS50005">
    <property type="entry name" value="TPR"/>
    <property type="match status" value="2"/>
</dbReference>
<feature type="coiled-coil region" evidence="2">
    <location>
        <begin position="330"/>
        <end position="357"/>
    </location>
</feature>
<dbReference type="InterPro" id="IPR019734">
    <property type="entry name" value="TPR_rpt"/>
</dbReference>
<keyword evidence="1" id="KW-0802">TPR repeat</keyword>
<dbReference type="Proteomes" id="UP000001660">
    <property type="component" value="Chromosome"/>
</dbReference>
<dbReference type="InterPro" id="IPR034706">
    <property type="entry name" value="CpoB"/>
</dbReference>
<dbReference type="STRING" id="330214.NIDE3358"/>
<dbReference type="Gene3D" id="1.25.40.10">
    <property type="entry name" value="Tetratricopeptide repeat domain"/>
    <property type="match status" value="1"/>
</dbReference>
<dbReference type="InterPro" id="IPR014162">
    <property type="entry name" value="CpoB_C"/>
</dbReference>
<dbReference type="NCBIfam" id="TIGR02795">
    <property type="entry name" value="tol_pal_ybgF"/>
    <property type="match status" value="1"/>
</dbReference>
<dbReference type="eggNOG" id="COG4372">
    <property type="taxonomic scope" value="Bacteria"/>
</dbReference>
<proteinExistence type="inferred from homology"/>
<keyword evidence="5" id="KW-1185">Reference proteome</keyword>
<dbReference type="KEGG" id="nde:NIDE3358"/>
<gene>
    <name evidence="4" type="ORF">NIDE3358</name>
</gene>
<keyword evidence="2" id="KW-0175">Coiled coil</keyword>
<dbReference type="HAMAP" id="MF_02066">
    <property type="entry name" value="CpoB"/>
    <property type="match status" value="1"/>
</dbReference>
<dbReference type="OrthoDB" id="9768142at2"/>
<organism evidence="4 5">
    <name type="scientific">Nitrospira defluvii</name>
    <dbReference type="NCBI Taxonomy" id="330214"/>
    <lineage>
        <taxon>Bacteria</taxon>
        <taxon>Pseudomonadati</taxon>
        <taxon>Nitrospirota</taxon>
        <taxon>Nitrospiria</taxon>
        <taxon>Nitrospirales</taxon>
        <taxon>Nitrospiraceae</taxon>
        <taxon>Nitrospira</taxon>
    </lineage>
</organism>
<dbReference type="EMBL" id="FP929003">
    <property type="protein sequence ID" value="CBK43045.1"/>
    <property type="molecule type" value="Genomic_DNA"/>
</dbReference>
<evidence type="ECO:0000256" key="3">
    <source>
        <dbReference type="SAM" id="MobiDB-lite"/>
    </source>
</evidence>
<sequence>MDSGWPYRSEMVTHPSRGRLGAVGGYAAPARLGVLVLVASGLALLSGCVAQQADLKQTERELQRKIKQQTEEQAQNRARQNQEIVSLREQDIPSLRGDVEKALHRAQSLDARQDDLLAKLASQESKFERRIGEAEKRSIEEGKRLGWVEKQLVDQDALLKGERDRSRAELASVTARLDQVTAHMDAIQKNVLDAMQKTTAVLAQKVDSRLDDQQKVLHGLETRSQNVAQLDSQNKVLADQVSRLNQALVDFKQALGNLGERVVQQDQAVKHLAASLEQDAAALNKRTDALAGKIEADNKVTAEHLNEVNRSVASVAKALENAGGKFVSREDDHERRIDETTRELGHVQAQIQTLDKNLENQHAFLKQVEQHLSALRVSASQRAEQAPAVAEVAPLAQSQAMPPPEPVSPPTSSPVPSSGSMSRSENRSAALMADRESYERTLTRFKDGDLDGARQGFAEFLLQHPHSDLAPNARFWLGESYYGKKDFSRAIDAYDQVQLNHPASEKVPAALLKKGYAYLALKDRKKAASALKQVIDLYPKSPEANKAMDKLNQLKELH</sequence>
<dbReference type="Pfam" id="PF13432">
    <property type="entry name" value="TPR_16"/>
    <property type="match status" value="1"/>
</dbReference>
<dbReference type="InterPro" id="IPR011990">
    <property type="entry name" value="TPR-like_helical_dom_sf"/>
</dbReference>
<feature type="repeat" description="TPR" evidence="1">
    <location>
        <begin position="508"/>
        <end position="541"/>
    </location>
</feature>
<reference evidence="4 5" key="1">
    <citation type="journal article" date="2010" name="Proc. Natl. Acad. Sci. U.S.A.">
        <title>A Nitrospira metagenome illuminates the physiology and evolution of globally important nitrite-oxidizing bacteria.</title>
        <authorList>
            <person name="Lucker S."/>
            <person name="Wagner M."/>
            <person name="Maixner F."/>
            <person name="Pelletier E."/>
            <person name="Koch H."/>
            <person name="Vacherie B."/>
            <person name="Rattei T."/>
            <person name="Sinninghe Damste J."/>
            <person name="Spieck E."/>
            <person name="Le Paslier D."/>
            <person name="Daims H."/>
        </authorList>
    </citation>
    <scope>NUCLEOTIDE SEQUENCE [LARGE SCALE GENOMIC DNA]</scope>
</reference>
<name>D8PIF8_9BACT</name>
<evidence type="ECO:0000256" key="2">
    <source>
        <dbReference type="SAM" id="Coils"/>
    </source>
</evidence>
<dbReference type="AlphaFoldDB" id="D8PIF8"/>
<dbReference type="HOGENOM" id="CLU_488081_0_0_0"/>
<feature type="region of interest" description="Disordered" evidence="3">
    <location>
        <begin position="388"/>
        <end position="431"/>
    </location>
</feature>
<dbReference type="Pfam" id="PF13174">
    <property type="entry name" value="TPR_6"/>
    <property type="match status" value="1"/>
</dbReference>
<evidence type="ECO:0000256" key="1">
    <source>
        <dbReference type="PROSITE-ProRule" id="PRU00339"/>
    </source>
</evidence>
<dbReference type="SMART" id="SM00028">
    <property type="entry name" value="TPR"/>
    <property type="match status" value="2"/>
</dbReference>
<evidence type="ECO:0000313" key="5">
    <source>
        <dbReference type="Proteomes" id="UP000001660"/>
    </source>
</evidence>
<dbReference type="eggNOG" id="COG1729">
    <property type="taxonomic scope" value="Bacteria"/>
</dbReference>
<dbReference type="SUPFAM" id="SSF48452">
    <property type="entry name" value="TPR-like"/>
    <property type="match status" value="1"/>
</dbReference>
<feature type="compositionally biased region" description="Low complexity" evidence="3">
    <location>
        <begin position="414"/>
        <end position="423"/>
    </location>
</feature>
<protein>
    <submittedName>
        <fullName evidence="4">Putative Tol-Pal system protein YbgF (Modular protein)</fullName>
    </submittedName>
</protein>
<evidence type="ECO:0000313" key="4">
    <source>
        <dbReference type="EMBL" id="CBK43045.1"/>
    </source>
</evidence>
<dbReference type="GO" id="GO:0051301">
    <property type="term" value="P:cell division"/>
    <property type="evidence" value="ECO:0007669"/>
    <property type="project" value="InterPro"/>
</dbReference>
<accession>D8PIF8</accession>
<feature type="compositionally biased region" description="Pro residues" evidence="3">
    <location>
        <begin position="401"/>
        <end position="413"/>
    </location>
</feature>
<feature type="compositionally biased region" description="Low complexity" evidence="3">
    <location>
        <begin position="388"/>
        <end position="397"/>
    </location>
</feature>
<feature type="coiled-coil region" evidence="2">
    <location>
        <begin position="48"/>
        <end position="90"/>
    </location>
</feature>